<evidence type="ECO:0000313" key="9">
    <source>
        <dbReference type="Proteomes" id="UP001165498"/>
    </source>
</evidence>
<reference evidence="8" key="1">
    <citation type="submission" date="2022-07" db="EMBL/GenBank/DDBJ databases">
        <title>Tahibacter sp., a new gammaproteobacterium isolated from the silt sample collected at pig farm.</title>
        <authorList>
            <person name="Chen H."/>
        </authorList>
    </citation>
    <scope>NUCLEOTIDE SEQUENCE</scope>
    <source>
        <strain evidence="8">P2K</strain>
    </source>
</reference>
<keyword evidence="3 5" id="KW-0378">Hydrolase</keyword>
<proteinExistence type="inferred from homology"/>
<feature type="signal peptide" evidence="6">
    <location>
        <begin position="1"/>
        <end position="17"/>
    </location>
</feature>
<keyword evidence="6" id="KW-0732">Signal</keyword>
<feature type="active site" description="Charge relay system" evidence="5">
    <location>
        <position position="447"/>
    </location>
</feature>
<evidence type="ECO:0000256" key="1">
    <source>
        <dbReference type="ARBA" id="ARBA00011073"/>
    </source>
</evidence>
<dbReference type="PROSITE" id="PS00138">
    <property type="entry name" value="SUBTILASE_SER"/>
    <property type="match status" value="1"/>
</dbReference>
<keyword evidence="9" id="KW-1185">Reference proteome</keyword>
<evidence type="ECO:0000256" key="2">
    <source>
        <dbReference type="ARBA" id="ARBA00022670"/>
    </source>
</evidence>
<accession>A0ABT1QUH5</accession>
<protein>
    <submittedName>
        <fullName evidence="8">S8 family serine peptidase</fullName>
    </submittedName>
</protein>
<feature type="active site" description="Charge relay system" evidence="5">
    <location>
        <position position="236"/>
    </location>
</feature>
<dbReference type="SUPFAM" id="SSF52743">
    <property type="entry name" value="Subtilisin-like"/>
    <property type="match status" value="1"/>
</dbReference>
<sequence>MLALAILSAIAAAPALAQQAPTFTLNVLVKESVGKASADEIAGLLRSDPKLQRQLGEPLSVRPALPLPPLDASTALDSDPASGDARLRRWLSLTYNATTKNSADLRKQLADSALFESIAADPDYQLSYAINDELYASTSTDPNRRQWALDALNLPAAFDWSRGRVLIGAVDGGVPGFYTSSGAPQSGYPTHPDLEANVRRHLSYTLPGSGEDPTYRCDVPARLGYAWNSFLPYFGHGSHVAGILAAPANNGAGGNTGVSGSCPGCSLIMMQTQPNGCVSVGAQFATSNGAAVLNFSLGSNAGVCNDIFNPPMLACAVIDAATDRDVTLVAASGNQRYSAIHFPASSSKVIGVGAIDNQRRLWDEGLAYTVPHPGTVIPGTTLCPGTGQGSECGSNYGTGLDVVAPGAQVISTITSDYIPTGGNVPPCTSTTDPVSGRALYGVCTGTSMATPYVSGLAGLVRSLNPLLKWQDTEAVIKASSARTPGYTQNQMGAGIPDAEAALKRTLGTVAGNVVFNRVTPLFSQLACRPGLDASANDDCTALPVQQRSDSWLFTSSPQTAVAAAKSELYYVPPPSGGSPANLAGSSIPVQYFPSSRLTAALGKSVAPAYQFRNGVLASQFQPGASAYLFTGQRHPKLGTEAPSPGGRSYLVPLLRMSSRCGNFRKHVYVVEQGDTPGAPGTRGFFESRSSACSASETSSGYNVDVVEGYLWRANPPNSTSDDSDLVQPPGTEKLFRHYNAATDDWILVLESELGLEAPGGVLAGYAEPPMATYGNALLGFVYPNVDSDGDGLIDGFETTVGTDPGFADSDCDQLSDRDEFPLDALPVSDPVDGPSCAVRALPILLDDED</sequence>
<keyword evidence="4 5" id="KW-0720">Serine protease</keyword>
<dbReference type="EMBL" id="JANFQO010000013">
    <property type="protein sequence ID" value="MCQ4165921.1"/>
    <property type="molecule type" value="Genomic_DNA"/>
</dbReference>
<evidence type="ECO:0000313" key="8">
    <source>
        <dbReference type="EMBL" id="MCQ4165921.1"/>
    </source>
</evidence>
<evidence type="ECO:0000256" key="4">
    <source>
        <dbReference type="ARBA" id="ARBA00022825"/>
    </source>
</evidence>
<dbReference type="RefSeq" id="WP_255915110.1">
    <property type="nucleotide sequence ID" value="NZ_JANFQO010000013.1"/>
</dbReference>
<dbReference type="PROSITE" id="PS00137">
    <property type="entry name" value="SUBTILASE_HIS"/>
    <property type="match status" value="1"/>
</dbReference>
<dbReference type="InterPro" id="IPR023828">
    <property type="entry name" value="Peptidase_S8_Ser-AS"/>
</dbReference>
<gene>
    <name evidence="8" type="ORF">NM961_14465</name>
</gene>
<name>A0ABT1QUH5_9GAMM</name>
<comment type="caution">
    <text evidence="8">The sequence shown here is derived from an EMBL/GenBank/DDBJ whole genome shotgun (WGS) entry which is preliminary data.</text>
</comment>
<evidence type="ECO:0000256" key="6">
    <source>
        <dbReference type="SAM" id="SignalP"/>
    </source>
</evidence>
<dbReference type="InterPro" id="IPR000209">
    <property type="entry name" value="Peptidase_S8/S53_dom"/>
</dbReference>
<organism evidence="8 9">
    <name type="scientific">Tahibacter harae</name>
    <dbReference type="NCBI Taxonomy" id="2963937"/>
    <lineage>
        <taxon>Bacteria</taxon>
        <taxon>Pseudomonadati</taxon>
        <taxon>Pseudomonadota</taxon>
        <taxon>Gammaproteobacteria</taxon>
        <taxon>Lysobacterales</taxon>
        <taxon>Rhodanobacteraceae</taxon>
        <taxon>Tahibacter</taxon>
    </lineage>
</organism>
<dbReference type="InterPro" id="IPR022398">
    <property type="entry name" value="Peptidase_S8_His-AS"/>
</dbReference>
<feature type="active site" description="Charge relay system" evidence="5">
    <location>
        <position position="171"/>
    </location>
</feature>
<dbReference type="InterPro" id="IPR036852">
    <property type="entry name" value="Peptidase_S8/S53_dom_sf"/>
</dbReference>
<dbReference type="InterPro" id="IPR015500">
    <property type="entry name" value="Peptidase_S8_subtilisin-rel"/>
</dbReference>
<comment type="similarity">
    <text evidence="1 5">Belongs to the peptidase S8 family.</text>
</comment>
<dbReference type="Proteomes" id="UP001165498">
    <property type="component" value="Unassembled WGS sequence"/>
</dbReference>
<dbReference type="InterPro" id="IPR050131">
    <property type="entry name" value="Peptidase_S8_subtilisin-like"/>
</dbReference>
<dbReference type="PANTHER" id="PTHR43806:SF11">
    <property type="entry name" value="CEREVISIN-RELATED"/>
    <property type="match status" value="1"/>
</dbReference>
<evidence type="ECO:0000256" key="3">
    <source>
        <dbReference type="ARBA" id="ARBA00022801"/>
    </source>
</evidence>
<dbReference type="PROSITE" id="PS51892">
    <property type="entry name" value="SUBTILASE"/>
    <property type="match status" value="1"/>
</dbReference>
<dbReference type="PANTHER" id="PTHR43806">
    <property type="entry name" value="PEPTIDASE S8"/>
    <property type="match status" value="1"/>
</dbReference>
<evidence type="ECO:0000256" key="5">
    <source>
        <dbReference type="PROSITE-ProRule" id="PRU01240"/>
    </source>
</evidence>
<feature type="chain" id="PRO_5045329677" evidence="6">
    <location>
        <begin position="18"/>
        <end position="849"/>
    </location>
</feature>
<dbReference type="PRINTS" id="PR00723">
    <property type="entry name" value="SUBTILISIN"/>
</dbReference>
<keyword evidence="2 5" id="KW-0645">Protease</keyword>
<dbReference type="Pfam" id="PF00082">
    <property type="entry name" value="Peptidase_S8"/>
    <property type="match status" value="1"/>
</dbReference>
<feature type="domain" description="Peptidase S8/S53" evidence="7">
    <location>
        <begin position="189"/>
        <end position="494"/>
    </location>
</feature>
<evidence type="ECO:0000259" key="7">
    <source>
        <dbReference type="Pfam" id="PF00082"/>
    </source>
</evidence>
<dbReference type="Gene3D" id="3.40.50.200">
    <property type="entry name" value="Peptidase S8/S53 domain"/>
    <property type="match status" value="1"/>
</dbReference>